<feature type="transmembrane region" description="Helical" evidence="11">
    <location>
        <begin position="303"/>
        <end position="322"/>
    </location>
</feature>
<dbReference type="Gene3D" id="1.10.287.950">
    <property type="entry name" value="Methyl-accepting chemotaxis protein"/>
    <property type="match status" value="1"/>
</dbReference>
<dbReference type="PROSITE" id="PS50885">
    <property type="entry name" value="HAMP"/>
    <property type="match status" value="1"/>
</dbReference>
<dbReference type="Gene3D" id="3.30.450.20">
    <property type="entry name" value="PAS domain"/>
    <property type="match status" value="1"/>
</dbReference>
<evidence type="ECO:0000259" key="13">
    <source>
        <dbReference type="PROSITE" id="PS50192"/>
    </source>
</evidence>
<dbReference type="GO" id="GO:0007165">
    <property type="term" value="P:signal transduction"/>
    <property type="evidence" value="ECO:0007669"/>
    <property type="project" value="UniProtKB-KW"/>
</dbReference>
<dbReference type="PANTHER" id="PTHR32089:SF112">
    <property type="entry name" value="LYSOZYME-LIKE PROTEIN-RELATED"/>
    <property type="match status" value="1"/>
</dbReference>
<dbReference type="InterPro" id="IPR003660">
    <property type="entry name" value="HAMP_dom"/>
</dbReference>
<gene>
    <name evidence="15" type="ORF">DSCO28_34950</name>
</gene>
<evidence type="ECO:0000259" key="14">
    <source>
        <dbReference type="PROSITE" id="PS50885"/>
    </source>
</evidence>
<dbReference type="GO" id="GO:0004888">
    <property type="term" value="F:transmembrane signaling receptor activity"/>
    <property type="evidence" value="ECO:0007669"/>
    <property type="project" value="InterPro"/>
</dbReference>
<comment type="similarity">
    <text evidence="9">Belongs to the methyl-accepting chemotaxis (MCP) protein family.</text>
</comment>
<dbReference type="GO" id="GO:0005886">
    <property type="term" value="C:plasma membrane"/>
    <property type="evidence" value="ECO:0007669"/>
    <property type="project" value="UniProtKB-SubCell"/>
</dbReference>
<dbReference type="SUPFAM" id="SSF58104">
    <property type="entry name" value="Methyl-accepting chemotaxis protein (MCP) signaling domain"/>
    <property type="match status" value="1"/>
</dbReference>
<feature type="transmembrane region" description="Helical" evidence="11">
    <location>
        <begin position="12"/>
        <end position="32"/>
    </location>
</feature>
<dbReference type="CDD" id="cd18773">
    <property type="entry name" value="PDC1_HK_sensor"/>
    <property type="match status" value="1"/>
</dbReference>
<dbReference type="PRINTS" id="PR00260">
    <property type="entry name" value="CHEMTRNSDUCR"/>
</dbReference>
<dbReference type="AlphaFoldDB" id="A0A5K7ZQT0"/>
<dbReference type="CDD" id="cd12912">
    <property type="entry name" value="PDC2_MCP_like"/>
    <property type="match status" value="1"/>
</dbReference>
<keyword evidence="5 11" id="KW-0812">Transmembrane</keyword>
<dbReference type="Proteomes" id="UP000425960">
    <property type="component" value="Chromosome"/>
</dbReference>
<comment type="subcellular location">
    <subcellularLocation>
        <location evidence="1">Cell inner membrane</location>
        <topology evidence="1">Multi-pass membrane protein</topology>
    </subcellularLocation>
</comment>
<reference evidence="15 16" key="1">
    <citation type="submission" date="2019-11" db="EMBL/GenBank/DDBJ databases">
        <title>Comparative genomics of hydrocarbon-degrading Desulfosarcina strains.</title>
        <authorList>
            <person name="Watanabe M."/>
            <person name="Kojima H."/>
            <person name="Fukui M."/>
        </authorList>
    </citation>
    <scope>NUCLEOTIDE SEQUENCE [LARGE SCALE GENOMIC DNA]</scope>
    <source>
        <strain evidence="15 16">28bB2T</strain>
    </source>
</reference>
<accession>A0A5K7ZQT0</accession>
<dbReference type="PROSITE" id="PS50111">
    <property type="entry name" value="CHEMOTAXIS_TRANSDUC_2"/>
    <property type="match status" value="1"/>
</dbReference>
<evidence type="ECO:0000256" key="10">
    <source>
        <dbReference type="PROSITE-ProRule" id="PRU00284"/>
    </source>
</evidence>
<evidence type="ECO:0000256" key="4">
    <source>
        <dbReference type="ARBA" id="ARBA00022519"/>
    </source>
</evidence>
<evidence type="ECO:0000256" key="9">
    <source>
        <dbReference type="ARBA" id="ARBA00029447"/>
    </source>
</evidence>
<dbReference type="GO" id="GO:0006935">
    <property type="term" value="P:chemotaxis"/>
    <property type="evidence" value="ECO:0007669"/>
    <property type="project" value="UniProtKB-KW"/>
</dbReference>
<evidence type="ECO:0000256" key="2">
    <source>
        <dbReference type="ARBA" id="ARBA00022475"/>
    </source>
</evidence>
<dbReference type="PROSITE" id="PS50192">
    <property type="entry name" value="T_SNARE"/>
    <property type="match status" value="1"/>
</dbReference>
<feature type="domain" description="HAMP" evidence="14">
    <location>
        <begin position="324"/>
        <end position="378"/>
    </location>
</feature>
<dbReference type="Pfam" id="PF00015">
    <property type="entry name" value="MCPsignal"/>
    <property type="match status" value="1"/>
</dbReference>
<dbReference type="CDD" id="cd06225">
    <property type="entry name" value="HAMP"/>
    <property type="match status" value="1"/>
</dbReference>
<dbReference type="KEGG" id="dov:DSCO28_34950"/>
<evidence type="ECO:0000259" key="12">
    <source>
        <dbReference type="PROSITE" id="PS50111"/>
    </source>
</evidence>
<organism evidence="15 16">
    <name type="scientific">Desulfosarcina ovata subsp. sediminis</name>
    <dbReference type="NCBI Taxonomy" id="885957"/>
    <lineage>
        <taxon>Bacteria</taxon>
        <taxon>Pseudomonadati</taxon>
        <taxon>Thermodesulfobacteriota</taxon>
        <taxon>Desulfobacteria</taxon>
        <taxon>Desulfobacterales</taxon>
        <taxon>Desulfosarcinaceae</taxon>
        <taxon>Desulfosarcina</taxon>
    </lineage>
</organism>
<proteinExistence type="inferred from homology"/>
<evidence type="ECO:0000256" key="5">
    <source>
        <dbReference type="ARBA" id="ARBA00022692"/>
    </source>
</evidence>
<dbReference type="SMART" id="SM00304">
    <property type="entry name" value="HAMP"/>
    <property type="match status" value="2"/>
</dbReference>
<evidence type="ECO:0000256" key="7">
    <source>
        <dbReference type="ARBA" id="ARBA00023136"/>
    </source>
</evidence>
<evidence type="ECO:0000256" key="11">
    <source>
        <dbReference type="SAM" id="Phobius"/>
    </source>
</evidence>
<keyword evidence="8 10" id="KW-0807">Transducer</keyword>
<dbReference type="PANTHER" id="PTHR32089">
    <property type="entry name" value="METHYL-ACCEPTING CHEMOTAXIS PROTEIN MCPB"/>
    <property type="match status" value="1"/>
</dbReference>
<name>A0A5K7ZQT0_9BACT</name>
<feature type="domain" description="Methyl-accepting transducer" evidence="12">
    <location>
        <begin position="404"/>
        <end position="633"/>
    </location>
</feature>
<dbReference type="Pfam" id="PF00672">
    <property type="entry name" value="HAMP"/>
    <property type="match status" value="1"/>
</dbReference>
<evidence type="ECO:0000256" key="3">
    <source>
        <dbReference type="ARBA" id="ARBA00022500"/>
    </source>
</evidence>
<evidence type="ECO:0000256" key="8">
    <source>
        <dbReference type="ARBA" id="ARBA00023224"/>
    </source>
</evidence>
<dbReference type="InterPro" id="IPR004089">
    <property type="entry name" value="MCPsignal_dom"/>
</dbReference>
<evidence type="ECO:0000256" key="1">
    <source>
        <dbReference type="ARBA" id="ARBA00004429"/>
    </source>
</evidence>
<evidence type="ECO:0000313" key="15">
    <source>
        <dbReference type="EMBL" id="BBO82929.1"/>
    </source>
</evidence>
<dbReference type="Gene3D" id="1.10.8.500">
    <property type="entry name" value="HAMP domain in histidine kinase"/>
    <property type="match status" value="1"/>
</dbReference>
<keyword evidence="6 11" id="KW-1133">Transmembrane helix</keyword>
<dbReference type="InterPro" id="IPR000727">
    <property type="entry name" value="T_SNARE_dom"/>
</dbReference>
<evidence type="ECO:0000313" key="16">
    <source>
        <dbReference type="Proteomes" id="UP000425960"/>
    </source>
</evidence>
<protein>
    <submittedName>
        <fullName evidence="15">Methyl-accepting chemotaxis sensory transducer</fullName>
    </submittedName>
</protein>
<keyword evidence="3" id="KW-0145">Chemotaxis</keyword>
<keyword evidence="4" id="KW-0997">Cell inner membrane</keyword>
<keyword evidence="7 11" id="KW-0472">Membrane</keyword>
<dbReference type="InterPro" id="IPR004090">
    <property type="entry name" value="Chemotax_Me-accpt_rcpt"/>
</dbReference>
<dbReference type="Pfam" id="PF02743">
    <property type="entry name" value="dCache_1"/>
    <property type="match status" value="1"/>
</dbReference>
<keyword evidence="2" id="KW-1003">Cell membrane</keyword>
<dbReference type="InterPro" id="IPR033479">
    <property type="entry name" value="dCache_1"/>
</dbReference>
<feature type="domain" description="T-SNARE coiled-coil homology" evidence="13">
    <location>
        <begin position="556"/>
        <end position="618"/>
    </location>
</feature>
<evidence type="ECO:0000256" key="6">
    <source>
        <dbReference type="ARBA" id="ARBA00022989"/>
    </source>
</evidence>
<dbReference type="EMBL" id="AP021876">
    <property type="protein sequence ID" value="BBO82929.1"/>
    <property type="molecule type" value="Genomic_DNA"/>
</dbReference>
<sequence length="669" mass="70629">MKMNLHSIASRLTIGGLSAVLIPLIIVGYLSFSKSHSALSDLAAEQVQGVTSDLARMTENTLQAEMDKTTTMASQKRIIALAETVKQSGVEAAGAQVDDVFHALKTQFNRMSNRSHYQGVFIADTKGDIYTGVLSDGQPYKKINIANDSVFQRVQQTKAPAISEMILSRATGKPIVATGAPIFSKSNELLGVMGLVINADYFSDVIVNRKIGNTGYGVLLSSDGTVLAHPNHDLVLKLNTSTIKEMASLNRRTMAGETGVERFVLKGVAKVAGFAPVGINGWAINVSQEEAEFMAASHSIRNWNILVAVIAGALMTVVILMVSRSIVNPINSAVAGLKDIAQGEGDLTMRLEATSKDEVGDLARWFNTFIEKLQGIIKDIAGGVETLSSSSTELSAISEQMTQGIETVTEKSNTVSAAAEEMSTNTNNVAAAMEQSATNTNMVATAAEEMSATIDEIAKNAEKARGISDEAAHKASSASTNMDQLGAAANDIGKVIETITDISEQVNLLALNATIEAARAGEAGKGFAVVANEIKELAKQTAEATGDIKEKIESIQGTTNMTVGQIGEITQVITDVNDVVATIATAVEEQSAATKDIATNVAQASQGIQEVNENVNQSSSVSAEISQDIAGVSVSMNEMSTSSNQVNLSAQELSKLSESLKQMVDQFKV</sequence>
<dbReference type="RefSeq" id="WP_155323257.1">
    <property type="nucleotide sequence ID" value="NZ_AP021876.1"/>
</dbReference>
<dbReference type="SMART" id="SM00283">
    <property type="entry name" value="MA"/>
    <property type="match status" value="1"/>
</dbReference>